<feature type="region of interest" description="Disordered" evidence="1">
    <location>
        <begin position="239"/>
        <end position="279"/>
    </location>
</feature>
<dbReference type="InterPro" id="IPR003347">
    <property type="entry name" value="JmjC_dom"/>
</dbReference>
<dbReference type="PANTHER" id="PTHR12461:SF101">
    <property type="entry name" value="TRNA WYBUTOSINE-SYNTHESIZING PROTEIN 4"/>
    <property type="match status" value="1"/>
</dbReference>
<feature type="domain" description="JmjC" evidence="2">
    <location>
        <begin position="465"/>
        <end position="652"/>
    </location>
</feature>
<feature type="region of interest" description="Disordered" evidence="1">
    <location>
        <begin position="390"/>
        <end position="445"/>
    </location>
</feature>
<sequence length="652" mass="72039">MTPAEQLPPQPDHETEPQAPAHPPTGRKPLSLPPPAKAAETASGEPAGHVHSADDKAAGVAAALSAMHAAAAILSKPSVRTAISASKETVTSAVPAEPPINQNPLPPVHGLQFPITRATVATLLRDHLSAPLPGNDPIRECEPSILEKLQTHPSEVMSVAHEKIHVFPFKDVRKCWLRAWVEGSMWRAIEILQGKGEESDWVAEVVRIADMALILAGGVGRERACEWIFDVLERMLEQDGKQNERPAKRQRLSVHDYGDTHRPQWPNIQKSFPSSTVRAPPLRHPIPRHENLSLDVFQAHLDTAAKSQNSKNEDLPGDLPEPIIITSALDHWPAVSDPSRRWSNPRYLMRKTLGGRRLVPVEIGRSYTDEDWGQGIITFGEFMQKYMFSSRSDTETESNNNHQGEEETKPNHQEFYSMDAEHTAGTPENGSTDEQDSGASTTTPQTGYLAQHDLFAQIPSLRSDIAIPDYCYATPIPSPSPITKNATPPLPPGHPSFPLLNAWFGPARTISPLHTDPYHNVLVQVVGTKYVRLYPPGQRERLYPRGVGEDGVDMGNTSEVDVGEAMAVLEGWDWSSSGVENEGGLSKEEAWARGEDLKMRKFDFEESFPAFQGVEGCREAVLGPGECLYVPKGWWHYVRSLAPSFSVSFWWD</sequence>
<dbReference type="InterPro" id="IPR041667">
    <property type="entry name" value="Cupin_8"/>
</dbReference>
<evidence type="ECO:0000259" key="2">
    <source>
        <dbReference type="PROSITE" id="PS51184"/>
    </source>
</evidence>
<dbReference type="SUPFAM" id="SSF51197">
    <property type="entry name" value="Clavaminate synthase-like"/>
    <property type="match status" value="1"/>
</dbReference>
<feature type="region of interest" description="Disordered" evidence="1">
    <location>
        <begin position="1"/>
        <end position="52"/>
    </location>
</feature>
<accession>A0A8H4N217</accession>
<dbReference type="EMBL" id="WWBZ02000022">
    <property type="protein sequence ID" value="KAF4307959.1"/>
    <property type="molecule type" value="Genomic_DNA"/>
</dbReference>
<dbReference type="Pfam" id="PF13621">
    <property type="entry name" value="Cupin_8"/>
    <property type="match status" value="1"/>
</dbReference>
<feature type="compositionally biased region" description="Pro residues" evidence="1">
    <location>
        <begin position="1"/>
        <end position="10"/>
    </location>
</feature>
<protein>
    <submittedName>
        <fullName evidence="3">Clavaminate synthase-like protein</fullName>
    </submittedName>
</protein>
<feature type="compositionally biased region" description="Basic and acidic residues" evidence="1">
    <location>
        <begin position="403"/>
        <end position="412"/>
    </location>
</feature>
<keyword evidence="4" id="KW-1185">Reference proteome</keyword>
<feature type="compositionally biased region" description="Polar residues" evidence="1">
    <location>
        <begin position="266"/>
        <end position="277"/>
    </location>
</feature>
<proteinExistence type="predicted"/>
<dbReference type="SMART" id="SM00558">
    <property type="entry name" value="JmjC"/>
    <property type="match status" value="1"/>
</dbReference>
<evidence type="ECO:0000313" key="3">
    <source>
        <dbReference type="EMBL" id="KAF4307959.1"/>
    </source>
</evidence>
<dbReference type="Gene3D" id="2.60.120.650">
    <property type="entry name" value="Cupin"/>
    <property type="match status" value="1"/>
</dbReference>
<dbReference type="PANTHER" id="PTHR12461">
    <property type="entry name" value="HYPOXIA-INDUCIBLE FACTOR 1 ALPHA INHIBITOR-RELATED"/>
    <property type="match status" value="1"/>
</dbReference>
<gene>
    <name evidence="3" type="ORF">GTA08_BOTSDO03936</name>
</gene>
<name>A0A8H4N217_9PEZI</name>
<dbReference type="PROSITE" id="PS51184">
    <property type="entry name" value="JMJC"/>
    <property type="match status" value="1"/>
</dbReference>
<comment type="caution">
    <text evidence="3">The sequence shown here is derived from an EMBL/GenBank/DDBJ whole genome shotgun (WGS) entry which is preliminary data.</text>
</comment>
<evidence type="ECO:0000256" key="1">
    <source>
        <dbReference type="SAM" id="MobiDB-lite"/>
    </source>
</evidence>
<dbReference type="OrthoDB" id="47172at2759"/>
<evidence type="ECO:0000313" key="4">
    <source>
        <dbReference type="Proteomes" id="UP000572817"/>
    </source>
</evidence>
<feature type="compositionally biased region" description="Basic and acidic residues" evidence="1">
    <location>
        <begin position="239"/>
        <end position="262"/>
    </location>
</feature>
<organism evidence="3 4">
    <name type="scientific">Botryosphaeria dothidea</name>
    <dbReference type="NCBI Taxonomy" id="55169"/>
    <lineage>
        <taxon>Eukaryota</taxon>
        <taxon>Fungi</taxon>
        <taxon>Dikarya</taxon>
        <taxon>Ascomycota</taxon>
        <taxon>Pezizomycotina</taxon>
        <taxon>Dothideomycetes</taxon>
        <taxon>Dothideomycetes incertae sedis</taxon>
        <taxon>Botryosphaeriales</taxon>
        <taxon>Botryosphaeriaceae</taxon>
        <taxon>Botryosphaeria</taxon>
    </lineage>
</organism>
<dbReference type="Proteomes" id="UP000572817">
    <property type="component" value="Unassembled WGS sequence"/>
</dbReference>
<reference evidence="3" key="1">
    <citation type="submission" date="2020-04" db="EMBL/GenBank/DDBJ databases">
        <title>Genome Assembly and Annotation of Botryosphaeria dothidea sdau 11-99, a Latent Pathogen of Apple Fruit Ring Rot in China.</title>
        <authorList>
            <person name="Yu C."/>
            <person name="Diao Y."/>
            <person name="Lu Q."/>
            <person name="Zhao J."/>
            <person name="Cui S."/>
            <person name="Peng C."/>
            <person name="He B."/>
            <person name="Liu H."/>
        </authorList>
    </citation>
    <scope>NUCLEOTIDE SEQUENCE [LARGE SCALE GENOMIC DNA]</scope>
    <source>
        <strain evidence="3">Sdau11-99</strain>
    </source>
</reference>
<dbReference type="AlphaFoldDB" id="A0A8H4N217"/>
<feature type="compositionally biased region" description="Polar residues" evidence="1">
    <location>
        <begin position="390"/>
        <end position="402"/>
    </location>
</feature>